<dbReference type="Proteomes" id="UP000236655">
    <property type="component" value="Chromosome"/>
</dbReference>
<dbReference type="AlphaFoldDB" id="A0A2I7N861"/>
<sequence length="73" mass="8438">MIKILHCTIITQNKIIQLQNATNLTGKKMKEKKKLNLMPFIFLFFIGLSIITHFVGYDSHEKETLSKTVENNS</sequence>
<accession>A0A2I7N861</accession>
<gene>
    <name evidence="2" type="ORF">CUN60_10180</name>
</gene>
<keyword evidence="1" id="KW-1133">Transmembrane helix</keyword>
<name>A0A2I7N861_9NEIS</name>
<dbReference type="KEGG" id="nba:CUN60_10180"/>
<organism evidence="2 3">
    <name type="scientific">Aquella oligotrophica</name>
    <dbReference type="NCBI Taxonomy" id="2067065"/>
    <lineage>
        <taxon>Bacteria</taxon>
        <taxon>Pseudomonadati</taxon>
        <taxon>Pseudomonadota</taxon>
        <taxon>Betaproteobacteria</taxon>
        <taxon>Neisseriales</taxon>
        <taxon>Neisseriaceae</taxon>
        <taxon>Aquella</taxon>
    </lineage>
</organism>
<keyword evidence="3" id="KW-1185">Reference proteome</keyword>
<dbReference type="EMBL" id="CP024847">
    <property type="protein sequence ID" value="AUR52647.1"/>
    <property type="molecule type" value="Genomic_DNA"/>
</dbReference>
<keyword evidence="1" id="KW-0812">Transmembrane</keyword>
<reference evidence="3" key="1">
    <citation type="submission" date="2017-11" db="EMBL/GenBank/DDBJ databases">
        <authorList>
            <person name="Chan K.G."/>
            <person name="Lee L.S."/>
        </authorList>
    </citation>
    <scope>NUCLEOTIDE SEQUENCE [LARGE SCALE GENOMIC DNA]</scope>
    <source>
        <strain evidence="3">DSM 100970</strain>
    </source>
</reference>
<evidence type="ECO:0000313" key="3">
    <source>
        <dbReference type="Proteomes" id="UP000236655"/>
    </source>
</evidence>
<proteinExistence type="predicted"/>
<feature type="transmembrane region" description="Helical" evidence="1">
    <location>
        <begin position="37"/>
        <end position="57"/>
    </location>
</feature>
<evidence type="ECO:0000256" key="1">
    <source>
        <dbReference type="SAM" id="Phobius"/>
    </source>
</evidence>
<protein>
    <submittedName>
        <fullName evidence="2">Uncharacterized protein</fullName>
    </submittedName>
</protein>
<keyword evidence="1" id="KW-0472">Membrane</keyword>
<evidence type="ECO:0000313" key="2">
    <source>
        <dbReference type="EMBL" id="AUR52647.1"/>
    </source>
</evidence>